<accession>F3UZX3</accession>
<evidence type="ECO:0008006" key="3">
    <source>
        <dbReference type="Google" id="ProtNLM"/>
    </source>
</evidence>
<dbReference type="HOGENOM" id="CLU_129341_0_0_9"/>
<name>F3UZX3_STRSA</name>
<sequence>MEQERTIFQVKDVSKLTGEMLLKMLAYMVEYMTDQGQKYMKRQRYGAETRWNQFMASDSAKEVKTFLSNEVNLDRLKAYLEEYKIGFATQALKDNRVMLAFEVKNKELVKKAYEQFLTDLTSPQETKKLTQELLKSPENMNLEEKITHFKVQEQVKIQAVAEKAPKITKPSPSKEVTK</sequence>
<gene>
    <name evidence="1" type="ORF">HMPREF9380_2063</name>
</gene>
<dbReference type="EMBL" id="AFFO01000016">
    <property type="protein sequence ID" value="EGJ36176.1"/>
    <property type="molecule type" value="Genomic_DNA"/>
</dbReference>
<comment type="caution">
    <text evidence="1">The sequence shown here is derived from an EMBL/GenBank/DDBJ whole genome shotgun (WGS) entry which is preliminary data.</text>
</comment>
<dbReference type="AlphaFoldDB" id="F3UZX3"/>
<evidence type="ECO:0000313" key="1">
    <source>
        <dbReference type="EMBL" id="EGJ36176.1"/>
    </source>
</evidence>
<dbReference type="eggNOG" id="ENOG503376W">
    <property type="taxonomic scope" value="Bacteria"/>
</dbReference>
<dbReference type="PATRIC" id="fig|888808.3.peg.2023"/>
<evidence type="ECO:0000313" key="2">
    <source>
        <dbReference type="Proteomes" id="UP000006459"/>
    </source>
</evidence>
<dbReference type="Proteomes" id="UP000006459">
    <property type="component" value="Unassembled WGS sequence"/>
</dbReference>
<reference evidence="1 2" key="1">
    <citation type="submission" date="2011-03" db="EMBL/GenBank/DDBJ databases">
        <authorList>
            <person name="Muzny D."/>
            <person name="Qin X."/>
            <person name="Deng J."/>
            <person name="Jiang H."/>
            <person name="Liu Y."/>
            <person name="Qu J."/>
            <person name="Song X.-Z."/>
            <person name="Zhang L."/>
            <person name="Thornton R."/>
            <person name="Coyle M."/>
            <person name="Francisco L."/>
            <person name="Jackson L."/>
            <person name="Javaid M."/>
            <person name="Korchina V."/>
            <person name="Kovar C."/>
            <person name="Mata R."/>
            <person name="Mathew T."/>
            <person name="Ngo R."/>
            <person name="Nguyen L."/>
            <person name="Nguyen N."/>
            <person name="Okwuonu G."/>
            <person name="Ongeri F."/>
            <person name="Pham C."/>
            <person name="Simmons D."/>
            <person name="Wilczek-Boney K."/>
            <person name="Hale W."/>
            <person name="Jakkamsetti A."/>
            <person name="Pham P."/>
            <person name="Ruth R."/>
            <person name="San Lucas F."/>
            <person name="Warren J."/>
            <person name="Zhang J."/>
            <person name="Zhao Z."/>
            <person name="Zhou C."/>
            <person name="Zhu D."/>
            <person name="Lee S."/>
            <person name="Bess C."/>
            <person name="Blankenburg K."/>
            <person name="Forbes L."/>
            <person name="Fu Q."/>
            <person name="Gubbala S."/>
            <person name="Hirani K."/>
            <person name="Jayaseelan J.C."/>
            <person name="Lara F."/>
            <person name="Munidasa M."/>
            <person name="Palculict T."/>
            <person name="Patil S."/>
            <person name="Pu L.-L."/>
            <person name="Saada N."/>
            <person name="Tang L."/>
            <person name="Weissenberger G."/>
            <person name="Zhu Y."/>
            <person name="Hemphill L."/>
            <person name="Shang Y."/>
            <person name="Youmans B."/>
            <person name="Ayvaz T."/>
            <person name="Ross M."/>
            <person name="Santibanez J."/>
            <person name="Aqrawi P."/>
            <person name="Gross S."/>
            <person name="Joshi V."/>
            <person name="Fowler G."/>
            <person name="Nazareth L."/>
            <person name="Reid J."/>
            <person name="Worley K."/>
            <person name="Petrosino J."/>
            <person name="Highlander S."/>
            <person name="Gibbs R."/>
        </authorList>
    </citation>
    <scope>NUCLEOTIDE SEQUENCE [LARGE SCALE GENOMIC DNA]</scope>
    <source>
        <strain evidence="1 2">SK49</strain>
    </source>
</reference>
<organism evidence="1 2">
    <name type="scientific">Streptococcus sanguinis SK49</name>
    <dbReference type="NCBI Taxonomy" id="888808"/>
    <lineage>
        <taxon>Bacteria</taxon>
        <taxon>Bacillati</taxon>
        <taxon>Bacillota</taxon>
        <taxon>Bacilli</taxon>
        <taxon>Lactobacillales</taxon>
        <taxon>Streptococcaceae</taxon>
        <taxon>Streptococcus</taxon>
    </lineage>
</organism>
<proteinExistence type="predicted"/>
<dbReference type="RefSeq" id="WP_004193615.1">
    <property type="nucleotide sequence ID" value="NZ_GL890986.1"/>
</dbReference>
<protein>
    <recommendedName>
        <fullName evidence="3">Conjugative transposon protein</fullName>
    </recommendedName>
</protein>